<dbReference type="InterPro" id="IPR049214">
    <property type="entry name" value="DUF6808"/>
</dbReference>
<keyword evidence="3" id="KW-1185">Reference proteome</keyword>
<dbReference type="Pfam" id="PF20647">
    <property type="entry name" value="DUF6808"/>
    <property type="match status" value="1"/>
</dbReference>
<dbReference type="Proteomes" id="UP001500101">
    <property type="component" value="Unassembled WGS sequence"/>
</dbReference>
<comment type="caution">
    <text evidence="2">The sequence shown here is derived from an EMBL/GenBank/DDBJ whole genome shotgun (WGS) entry which is preliminary data.</text>
</comment>
<name>A0ABP7YNJ0_9SPHI</name>
<protein>
    <recommendedName>
        <fullName evidence="1">DUF6808 domain-containing protein</fullName>
    </recommendedName>
</protein>
<accession>A0ABP7YNJ0</accession>
<proteinExistence type="predicted"/>
<organism evidence="2 3">
    <name type="scientific">Sphingobacterium kyonggiense</name>
    <dbReference type="NCBI Taxonomy" id="714075"/>
    <lineage>
        <taxon>Bacteria</taxon>
        <taxon>Pseudomonadati</taxon>
        <taxon>Bacteroidota</taxon>
        <taxon>Sphingobacteriia</taxon>
        <taxon>Sphingobacteriales</taxon>
        <taxon>Sphingobacteriaceae</taxon>
        <taxon>Sphingobacterium</taxon>
    </lineage>
</organism>
<dbReference type="EMBL" id="BAAAZI010000006">
    <property type="protein sequence ID" value="GAA4137973.1"/>
    <property type="molecule type" value="Genomic_DNA"/>
</dbReference>
<reference evidence="3" key="1">
    <citation type="journal article" date="2019" name="Int. J. Syst. Evol. Microbiol.">
        <title>The Global Catalogue of Microorganisms (GCM) 10K type strain sequencing project: providing services to taxonomists for standard genome sequencing and annotation.</title>
        <authorList>
            <consortium name="The Broad Institute Genomics Platform"/>
            <consortium name="The Broad Institute Genome Sequencing Center for Infectious Disease"/>
            <person name="Wu L."/>
            <person name="Ma J."/>
        </authorList>
    </citation>
    <scope>NUCLEOTIDE SEQUENCE [LARGE SCALE GENOMIC DNA]</scope>
    <source>
        <strain evidence="3">JCM 16704</strain>
    </source>
</reference>
<feature type="domain" description="DUF6808" evidence="1">
    <location>
        <begin position="179"/>
        <end position="231"/>
    </location>
</feature>
<evidence type="ECO:0000259" key="1">
    <source>
        <dbReference type="Pfam" id="PF20647"/>
    </source>
</evidence>
<evidence type="ECO:0000313" key="3">
    <source>
        <dbReference type="Proteomes" id="UP001500101"/>
    </source>
</evidence>
<gene>
    <name evidence="2" type="ORF">GCM10022216_14620</name>
</gene>
<evidence type="ECO:0000313" key="2">
    <source>
        <dbReference type="EMBL" id="GAA4137973.1"/>
    </source>
</evidence>
<sequence length="233" mass="26274">MTKTNIILTFLLILALVAMRWLHLAWIDEKKERTTLQDQYDEAIKNNDAAPLVILDTIRDTVAGTVTYIYPPVVTKKNTDGYVSKGLADTLAKALKVATKEIDHLTSKIISIEGKGKGERIKDTITKTEWLVMKPDPVFDVKVNLLTDSIYPSAKIRLAQAYAPYRKNVFSRYQYRSAIMAYDPRIQISEVYDVNKVPRSPRWGLGVTVGPVITPKGFTWGASVGFSYDLIQF</sequence>